<dbReference type="Pfam" id="PF13899">
    <property type="entry name" value="Thioredoxin_7"/>
    <property type="match status" value="1"/>
</dbReference>
<proteinExistence type="predicted"/>
<evidence type="ECO:0000256" key="2">
    <source>
        <dbReference type="ARBA" id="ARBA00022475"/>
    </source>
</evidence>
<dbReference type="Pfam" id="PF02683">
    <property type="entry name" value="DsbD_TM"/>
    <property type="match status" value="1"/>
</dbReference>
<protein>
    <submittedName>
        <fullName evidence="9">Protein-disulfide reductase DsbD</fullName>
        <ecNumber evidence="9">1.8.1.8</ecNumber>
    </submittedName>
</protein>
<dbReference type="PROSITE" id="PS51352">
    <property type="entry name" value="THIOREDOXIN_2"/>
    <property type="match status" value="1"/>
</dbReference>
<feature type="transmembrane region" description="Helical" evidence="7">
    <location>
        <begin position="322"/>
        <end position="346"/>
    </location>
</feature>
<evidence type="ECO:0000256" key="6">
    <source>
        <dbReference type="ARBA" id="ARBA00023136"/>
    </source>
</evidence>
<feature type="domain" description="Thioredoxin" evidence="8">
    <location>
        <begin position="431"/>
        <end position="559"/>
    </location>
</feature>
<dbReference type="Gene3D" id="3.40.30.10">
    <property type="entry name" value="Glutaredoxin"/>
    <property type="match status" value="1"/>
</dbReference>
<evidence type="ECO:0000259" key="8">
    <source>
        <dbReference type="PROSITE" id="PS51352"/>
    </source>
</evidence>
<keyword evidence="5 7" id="KW-1133">Transmembrane helix</keyword>
<dbReference type="SUPFAM" id="SSF74863">
    <property type="entry name" value="Thiol:disulfide interchange protein DsbD, N-terminal domain (DsbD-alpha)"/>
    <property type="match status" value="1"/>
</dbReference>
<evidence type="ECO:0000256" key="4">
    <source>
        <dbReference type="ARBA" id="ARBA00022748"/>
    </source>
</evidence>
<dbReference type="InterPro" id="IPR013766">
    <property type="entry name" value="Thioredoxin_domain"/>
</dbReference>
<dbReference type="PANTHER" id="PTHR32234:SF0">
    <property type="entry name" value="THIOL:DISULFIDE INTERCHANGE PROTEIN DSBD"/>
    <property type="match status" value="1"/>
</dbReference>
<evidence type="ECO:0000256" key="3">
    <source>
        <dbReference type="ARBA" id="ARBA00022692"/>
    </source>
</evidence>
<dbReference type="EMBL" id="CP099959">
    <property type="protein sequence ID" value="XCC57791.1"/>
    <property type="molecule type" value="Genomic_DNA"/>
</dbReference>
<feature type="transmembrane region" description="Helical" evidence="7">
    <location>
        <begin position="279"/>
        <end position="301"/>
    </location>
</feature>
<keyword evidence="6 7" id="KW-0472">Membrane</keyword>
<dbReference type="Gene3D" id="2.60.40.1250">
    <property type="entry name" value="Thiol:disulfide interchange protein DsbD, N-terminal domain"/>
    <property type="match status" value="1"/>
</dbReference>
<dbReference type="InterPro" id="IPR035671">
    <property type="entry name" value="DsbD_gamma"/>
</dbReference>
<dbReference type="NCBIfam" id="NF001419">
    <property type="entry name" value="PRK00293.1"/>
    <property type="match status" value="1"/>
</dbReference>
<dbReference type="GO" id="GO:0047134">
    <property type="term" value="F:protein-disulfide reductase [NAD(P)H] activity"/>
    <property type="evidence" value="ECO:0007669"/>
    <property type="project" value="UniProtKB-EC"/>
</dbReference>
<dbReference type="SUPFAM" id="SSF52833">
    <property type="entry name" value="Thioredoxin-like"/>
    <property type="match status" value="1"/>
</dbReference>
<reference evidence="9" key="1">
    <citation type="submission" date="2022-06" db="EMBL/GenBank/DDBJ databases">
        <title>New Polynucleobacter species.</title>
        <authorList>
            <person name="Hahn M.W."/>
        </authorList>
    </citation>
    <scope>NUCLEOTIDE SEQUENCE</scope>
    <source>
        <strain evidence="9">UK-FUSCHL-C3</strain>
    </source>
</reference>
<sequence length="560" mass="61344">MSVIKRIFLSICIPIIGIGFLIGTLSAKEFLPPEQAFVVEATWVADANELLIDYRPAKGYYIYQESLQYRLFINNQKINTKNIQLPRGVEKFDETFGKKMEIYPKPFQVIIPFTQKADQGIRLELDLQGCADGGICYPPMTYQYFIAAPGVKVAPIPEAEAKPSKEGANIQGLSLIELWSGRDDVGSIKSYLENANLGYLLVGFFILGLALAFTPCVLPMLPILSSIVLGKQSDVPISKVRSAYLALSYILGMALLYALAGILTAALGSGVQRVLQSPIALILFSGLLLFLAGTLFGFYELKMPQVWQDKVDQIACRQQGGSLFGAFVLGAISTLVASPCITAPLASVLGFVAQTGSMVLGGALLFVMALGMGLPLLLIALGARSVVPSAGAWMIWLQRALGVMLVFLAIWIVWPAFSMLSGESSMQNINRSEKRISPNLVFQVVRSPEELQIILQKAQENKKPVLLDFYADWCISCKEMEAITFANPEIAKEMGRFVLVQADVTLNNPSSQALLKQYGLFGPPAILLFNSFGEEQKALRIVGFMPPTRFSQRLQDLNTK</sequence>
<dbReference type="PANTHER" id="PTHR32234">
    <property type="entry name" value="THIOL:DISULFIDE INTERCHANGE PROTEIN DSBD"/>
    <property type="match status" value="1"/>
</dbReference>
<dbReference type="CDD" id="cd02953">
    <property type="entry name" value="DsbDgamma"/>
    <property type="match status" value="1"/>
</dbReference>
<gene>
    <name evidence="9" type="primary">dsbD</name>
    <name evidence="9" type="ORF">NKE59_00405</name>
</gene>
<organism evidence="9">
    <name type="scientific">Polynucleobacter sp. UK-FUSCHL-C3</name>
    <dbReference type="NCBI Taxonomy" id="2955208"/>
    <lineage>
        <taxon>Bacteria</taxon>
        <taxon>Pseudomonadati</taxon>
        <taxon>Pseudomonadota</taxon>
        <taxon>Betaproteobacteria</taxon>
        <taxon>Burkholderiales</taxon>
        <taxon>Burkholderiaceae</taxon>
        <taxon>Polynucleobacter</taxon>
    </lineage>
</organism>
<feature type="transmembrane region" description="Helical" evidence="7">
    <location>
        <begin position="393"/>
        <end position="414"/>
    </location>
</feature>
<evidence type="ECO:0000313" key="9">
    <source>
        <dbReference type="EMBL" id="XCC57791.1"/>
    </source>
</evidence>
<dbReference type="GO" id="GO:0017004">
    <property type="term" value="P:cytochrome complex assembly"/>
    <property type="evidence" value="ECO:0007669"/>
    <property type="project" value="UniProtKB-KW"/>
</dbReference>
<evidence type="ECO:0000256" key="7">
    <source>
        <dbReference type="SAM" id="Phobius"/>
    </source>
</evidence>
<dbReference type="InterPro" id="IPR003834">
    <property type="entry name" value="Cyt_c_assmbl_TM_dom"/>
</dbReference>
<dbReference type="AlphaFoldDB" id="A0AAU8A306"/>
<dbReference type="InterPro" id="IPR028250">
    <property type="entry name" value="DsbDN"/>
</dbReference>
<keyword evidence="3 7" id="KW-0812">Transmembrane</keyword>
<dbReference type="EC" id="1.8.1.8" evidence="9"/>
<keyword evidence="2" id="KW-1003">Cell membrane</keyword>
<dbReference type="Pfam" id="PF11412">
    <property type="entry name" value="DsbD_N"/>
    <property type="match status" value="1"/>
</dbReference>
<evidence type="ECO:0000256" key="1">
    <source>
        <dbReference type="ARBA" id="ARBA00004651"/>
    </source>
</evidence>
<dbReference type="GO" id="GO:0005886">
    <property type="term" value="C:plasma membrane"/>
    <property type="evidence" value="ECO:0007669"/>
    <property type="project" value="UniProtKB-SubCell"/>
</dbReference>
<dbReference type="InterPro" id="IPR036249">
    <property type="entry name" value="Thioredoxin-like_sf"/>
</dbReference>
<feature type="transmembrane region" description="Helical" evidence="7">
    <location>
        <begin position="197"/>
        <end position="221"/>
    </location>
</feature>
<dbReference type="GO" id="GO:0045454">
    <property type="term" value="P:cell redox homeostasis"/>
    <property type="evidence" value="ECO:0007669"/>
    <property type="project" value="TreeGrafter"/>
</dbReference>
<keyword evidence="9" id="KW-0560">Oxidoreductase</keyword>
<feature type="transmembrane region" description="Helical" evidence="7">
    <location>
        <begin position="7"/>
        <end position="27"/>
    </location>
</feature>
<evidence type="ECO:0000256" key="5">
    <source>
        <dbReference type="ARBA" id="ARBA00022989"/>
    </source>
</evidence>
<comment type="subcellular location">
    <subcellularLocation>
        <location evidence="1">Cell membrane</location>
        <topology evidence="1">Multi-pass membrane protein</topology>
    </subcellularLocation>
</comment>
<keyword evidence="4" id="KW-0201">Cytochrome c-type biogenesis</keyword>
<name>A0AAU8A306_9BURK</name>
<feature type="transmembrane region" description="Helical" evidence="7">
    <location>
        <begin position="242"/>
        <end position="267"/>
    </location>
</feature>
<accession>A0AAU8A306</accession>
<dbReference type="InterPro" id="IPR036929">
    <property type="entry name" value="DsbDN_sf"/>
</dbReference>
<feature type="transmembrane region" description="Helical" evidence="7">
    <location>
        <begin position="358"/>
        <end position="381"/>
    </location>
</feature>
<dbReference type="RefSeq" id="WP_353438887.1">
    <property type="nucleotide sequence ID" value="NZ_CP099959.1"/>
</dbReference>